<dbReference type="SUPFAM" id="SSF81301">
    <property type="entry name" value="Nucleotidyltransferase"/>
    <property type="match status" value="1"/>
</dbReference>
<dbReference type="RefSeq" id="WP_204696568.1">
    <property type="nucleotide sequence ID" value="NZ_JAFBEC010000003.1"/>
</dbReference>
<gene>
    <name evidence="1" type="ORF">JOD17_001478</name>
</gene>
<name>A0ABS2PAH4_9BACL</name>
<dbReference type="Gene3D" id="3.30.460.40">
    <property type="match status" value="1"/>
</dbReference>
<sequence>MQYGIVKKVNDIDVLVSEKDVGRKKTIIDTIGNEKEAQKYSPFRTSYFYKYTMNDVEVDLMSGFSLEHENGVYILSLTPNSIVSCTQINGVSIPLCTLEDWYILYSLMPNKEEKELLLFRYFQAHGISNKQLLIEACRQPLPDRVRGNVKQLLKSG</sequence>
<accession>A0ABS2PAH4</accession>
<organism evidence="1 2">
    <name type="scientific">Geomicrobium sediminis</name>
    <dbReference type="NCBI Taxonomy" id="1347788"/>
    <lineage>
        <taxon>Bacteria</taxon>
        <taxon>Bacillati</taxon>
        <taxon>Bacillota</taxon>
        <taxon>Bacilli</taxon>
        <taxon>Bacillales</taxon>
        <taxon>Geomicrobium</taxon>
    </lineage>
</organism>
<dbReference type="Proteomes" id="UP000741863">
    <property type="component" value="Unassembled WGS sequence"/>
</dbReference>
<evidence type="ECO:0000313" key="2">
    <source>
        <dbReference type="Proteomes" id="UP000741863"/>
    </source>
</evidence>
<reference evidence="1 2" key="1">
    <citation type="submission" date="2021-01" db="EMBL/GenBank/DDBJ databases">
        <title>Genomic Encyclopedia of Type Strains, Phase IV (KMG-IV): sequencing the most valuable type-strain genomes for metagenomic binning, comparative biology and taxonomic classification.</title>
        <authorList>
            <person name="Goeker M."/>
        </authorList>
    </citation>
    <scope>NUCLEOTIDE SEQUENCE [LARGE SCALE GENOMIC DNA]</scope>
    <source>
        <strain evidence="1 2">DSM 25540</strain>
    </source>
</reference>
<keyword evidence="2" id="KW-1185">Reference proteome</keyword>
<comment type="caution">
    <text evidence="1">The sequence shown here is derived from an EMBL/GenBank/DDBJ whole genome shotgun (WGS) entry which is preliminary data.</text>
</comment>
<dbReference type="InterPro" id="IPR043519">
    <property type="entry name" value="NT_sf"/>
</dbReference>
<evidence type="ECO:0000313" key="1">
    <source>
        <dbReference type="EMBL" id="MBM7632385.1"/>
    </source>
</evidence>
<dbReference type="EMBL" id="JAFBEC010000003">
    <property type="protein sequence ID" value="MBM7632385.1"/>
    <property type="molecule type" value="Genomic_DNA"/>
</dbReference>
<protein>
    <submittedName>
        <fullName evidence="1">Uncharacterized protein</fullName>
    </submittedName>
</protein>
<proteinExistence type="predicted"/>